<reference evidence="4" key="2">
    <citation type="submission" date="2023-11" db="UniProtKB">
        <authorList>
            <consortium name="WormBaseParasite"/>
        </authorList>
    </citation>
    <scope>IDENTIFICATION</scope>
</reference>
<dbReference type="PANTHER" id="PTHR12499">
    <property type="entry name" value="OPTIC ATROPHY 3 PROTEIN OPA3"/>
    <property type="match status" value="1"/>
</dbReference>
<dbReference type="InterPro" id="IPR010754">
    <property type="entry name" value="OPA3-like"/>
</dbReference>
<dbReference type="Proteomes" id="UP000050795">
    <property type="component" value="Unassembled WGS sequence"/>
</dbReference>
<sequence length="157" mass="17805">MVGAFPVFKLGALAIKQIGKPLANYLKRKAKTNTFFRHYVCLPPAQFYHLWETRLKLKLLGLQKPKEVAKLSEDAAVDLGAEVLGEVIIFVVGASCLLLEYRRQVRKEANKEDYVQKTLDQLTSQVNELMTLVDIQEAKVRELTKAVATSSPENRRF</sequence>
<dbReference type="PANTHER" id="PTHR12499:SF0">
    <property type="entry name" value="OPTIC ATROPHY 3 PROTEIN"/>
    <property type="match status" value="1"/>
</dbReference>
<dbReference type="AlphaFoldDB" id="A0AA85K4C5"/>
<accession>A0AA85K4C5</accession>
<name>A0AA85K4C5_TRIRE</name>
<dbReference type="GO" id="GO:0005739">
    <property type="term" value="C:mitochondrion"/>
    <property type="evidence" value="ECO:0007669"/>
    <property type="project" value="TreeGrafter"/>
</dbReference>
<evidence type="ECO:0000256" key="1">
    <source>
        <dbReference type="ARBA" id="ARBA00007584"/>
    </source>
</evidence>
<dbReference type="WBParaSite" id="TREG1_65830.1">
    <property type="protein sequence ID" value="TREG1_65830.1"/>
    <property type="gene ID" value="TREG1_65830"/>
</dbReference>
<reference evidence="3" key="1">
    <citation type="submission" date="2022-06" db="EMBL/GenBank/DDBJ databases">
        <authorList>
            <person name="Berger JAMES D."/>
            <person name="Berger JAMES D."/>
        </authorList>
    </citation>
    <scope>NUCLEOTIDE SEQUENCE [LARGE SCALE GENOMIC DNA]</scope>
</reference>
<organism evidence="3 4">
    <name type="scientific">Trichobilharzia regenti</name>
    <name type="common">Nasal bird schistosome</name>
    <dbReference type="NCBI Taxonomy" id="157069"/>
    <lineage>
        <taxon>Eukaryota</taxon>
        <taxon>Metazoa</taxon>
        <taxon>Spiralia</taxon>
        <taxon>Lophotrochozoa</taxon>
        <taxon>Platyhelminthes</taxon>
        <taxon>Trematoda</taxon>
        <taxon>Digenea</taxon>
        <taxon>Strigeidida</taxon>
        <taxon>Schistosomatoidea</taxon>
        <taxon>Schistosomatidae</taxon>
        <taxon>Trichobilharzia</taxon>
    </lineage>
</organism>
<dbReference type="Pfam" id="PF07047">
    <property type="entry name" value="OPA3"/>
    <property type="match status" value="1"/>
</dbReference>
<evidence type="ECO:0008006" key="5">
    <source>
        <dbReference type="Google" id="ProtNLM"/>
    </source>
</evidence>
<comment type="similarity">
    <text evidence="1">Belongs to the OPA3 family.</text>
</comment>
<proteinExistence type="inferred from homology"/>
<protein>
    <recommendedName>
        <fullName evidence="5">OPA3-like protein</fullName>
    </recommendedName>
</protein>
<evidence type="ECO:0000313" key="3">
    <source>
        <dbReference type="Proteomes" id="UP000050795"/>
    </source>
</evidence>
<dbReference type="GO" id="GO:0019216">
    <property type="term" value="P:regulation of lipid metabolic process"/>
    <property type="evidence" value="ECO:0007669"/>
    <property type="project" value="TreeGrafter"/>
</dbReference>
<evidence type="ECO:0000256" key="2">
    <source>
        <dbReference type="ARBA" id="ARBA00023054"/>
    </source>
</evidence>
<keyword evidence="3" id="KW-1185">Reference proteome</keyword>
<keyword evidence="2" id="KW-0175">Coiled coil</keyword>
<evidence type="ECO:0000313" key="4">
    <source>
        <dbReference type="WBParaSite" id="TREG1_65830.1"/>
    </source>
</evidence>